<evidence type="ECO:0008006" key="10">
    <source>
        <dbReference type="Google" id="ProtNLM"/>
    </source>
</evidence>
<reference evidence="9" key="1">
    <citation type="journal article" date="2019" name="Int. J. Syst. Evol. Microbiol.">
        <title>The Global Catalogue of Microorganisms (GCM) 10K type strain sequencing project: providing services to taxonomists for standard genome sequencing and annotation.</title>
        <authorList>
            <consortium name="The Broad Institute Genomics Platform"/>
            <consortium name="The Broad Institute Genome Sequencing Center for Infectious Disease"/>
            <person name="Wu L."/>
            <person name="Ma J."/>
        </authorList>
    </citation>
    <scope>NUCLEOTIDE SEQUENCE [LARGE SCALE GENOMIC DNA]</scope>
    <source>
        <strain evidence="9">NBRC 111981</strain>
    </source>
</reference>
<feature type="signal peptide" evidence="3">
    <location>
        <begin position="1"/>
        <end position="24"/>
    </location>
</feature>
<dbReference type="PANTHER" id="PTHR43863:SF2">
    <property type="entry name" value="MALTASE-GLUCOAMYLASE"/>
    <property type="match status" value="1"/>
</dbReference>
<evidence type="ECO:0000256" key="3">
    <source>
        <dbReference type="SAM" id="SignalP"/>
    </source>
</evidence>
<dbReference type="Pfam" id="PF13802">
    <property type="entry name" value="Gal_mutarotas_2"/>
    <property type="match status" value="1"/>
</dbReference>
<dbReference type="SUPFAM" id="SSF51011">
    <property type="entry name" value="Glycosyl hydrolase domain"/>
    <property type="match status" value="1"/>
</dbReference>
<evidence type="ECO:0000313" key="8">
    <source>
        <dbReference type="EMBL" id="GLQ87439.1"/>
    </source>
</evidence>
<evidence type="ECO:0000259" key="4">
    <source>
        <dbReference type="Pfam" id="PF01055"/>
    </source>
</evidence>
<feature type="domain" description="DUF5110" evidence="6">
    <location>
        <begin position="740"/>
        <end position="782"/>
    </location>
</feature>
<evidence type="ECO:0000313" key="9">
    <source>
        <dbReference type="Proteomes" id="UP001156627"/>
    </source>
</evidence>
<dbReference type="Pfam" id="PF17137">
    <property type="entry name" value="DUF5110"/>
    <property type="match status" value="1"/>
</dbReference>
<feature type="chain" id="PRO_5046892943" description="Alpha-D-xyloside xylohydrolase" evidence="3">
    <location>
        <begin position="25"/>
        <end position="803"/>
    </location>
</feature>
<evidence type="ECO:0000256" key="2">
    <source>
        <dbReference type="RuleBase" id="RU361185"/>
    </source>
</evidence>
<evidence type="ECO:0000259" key="7">
    <source>
        <dbReference type="Pfam" id="PF21365"/>
    </source>
</evidence>
<feature type="domain" description="Glycoside hydrolase family 31 TIM barrel" evidence="4">
    <location>
        <begin position="285"/>
        <end position="626"/>
    </location>
</feature>
<dbReference type="SUPFAM" id="SSF74650">
    <property type="entry name" value="Galactose mutarotase-like"/>
    <property type="match status" value="1"/>
</dbReference>
<keyword evidence="9" id="KW-1185">Reference proteome</keyword>
<keyword evidence="3" id="KW-0732">Signal</keyword>
<dbReference type="CDD" id="cd14752">
    <property type="entry name" value="GH31_N"/>
    <property type="match status" value="1"/>
</dbReference>
<dbReference type="PANTHER" id="PTHR43863">
    <property type="entry name" value="HYDROLASE, PUTATIVE (AFU_ORTHOLOGUE AFUA_1G03140)-RELATED"/>
    <property type="match status" value="1"/>
</dbReference>
<feature type="domain" description="Glycoside hydrolase family 31 N-terminal" evidence="5">
    <location>
        <begin position="133"/>
        <end position="242"/>
    </location>
</feature>
<dbReference type="InterPro" id="IPR051816">
    <property type="entry name" value="Glycosyl_Hydrolase_31"/>
</dbReference>
<dbReference type="SUPFAM" id="SSF51445">
    <property type="entry name" value="(Trans)glycosidases"/>
    <property type="match status" value="1"/>
</dbReference>
<dbReference type="InterPro" id="IPR000322">
    <property type="entry name" value="Glyco_hydro_31_TIM"/>
</dbReference>
<sequence length="803" mass="90223">MRKLFFGGFFALLLGVSLSGAAVAQDVPLVLQRDGRTISLEPYAPNILRVTLGVDRAAVMNRPGYGFEAKASAQGWTHTRDAAGGDIYRSAKMVVRVAPADLAPDQLPQAMPLDALNRQLREKYFGGGRDRSTFDDALQITNAEGKTLLHMRTWSMAPEPPQVAQADAGAKGFRIAATFDSPANEHYYGLGQQQQGWMDLRDHEIRCWHDYYALGGEAVCVPFMVSSLGYGLVWDNPSKTTIQLGFNGRNSWSSEVGDRVSYFVIAGDNTDEVYEGYRLLTGVTHLLPRNVYGYIQSKAIYPTQAQVLAVADEYRQKNLPLSVMVVDFLNMTKQGNLDLDPARWPDPAAMTRRLHAMGVDTLLSVWPHFSKGSLFYAMLASKGWLVHTRDGVPDSGGYKAIIGPNIDTTNPDAAKWFWQEIRDRYIKPYGFDYLWLDETEPDIDPANDVFWIGSGTRYYNVYPLFHTASVYEGFRRDFGNSRRVMILARAAYLGAQRNGTVFWSSDIFATWDMLRRSIPAGLNFTATGLPYWDTDIAGFFSPHMPADYHAAHKPLIDGSDVRGTIGNYEDYPELFVRWFEWGVFQPVMRAHGERDHNEVWSYGKQAEPILAKYLKLRYQLLPYTYSVAYRSYQTGAPYMRALFMDFPHDPKVADIPDEYMYGPAFLVAPITEQGATRRSVYLPAGCDWYNYWTNQHLHGGQTVEVDAPIDTLPLFVRAGSIVPLGPDAAGAQQSQKIVSVKVYPGADGRFELFRDDGKSYGYEQGKYSVTKLMWNDATHQLKQEGEAAWREPDSTVVSVIGGY</sequence>
<dbReference type="InterPro" id="IPR048395">
    <property type="entry name" value="Glyco_hydro_31_C"/>
</dbReference>
<dbReference type="Proteomes" id="UP001156627">
    <property type="component" value="Unassembled WGS sequence"/>
</dbReference>
<comment type="similarity">
    <text evidence="1 2">Belongs to the glycosyl hydrolase 31 family.</text>
</comment>
<feature type="domain" description="Glycosyl hydrolase family 31 C-terminal" evidence="7">
    <location>
        <begin position="635"/>
        <end position="722"/>
    </location>
</feature>
<accession>A0ABQ5X9W0</accession>
<dbReference type="InterPro" id="IPR013780">
    <property type="entry name" value="Glyco_hydro_b"/>
</dbReference>
<dbReference type="EMBL" id="BSOA01000006">
    <property type="protein sequence ID" value="GLQ87439.1"/>
    <property type="molecule type" value="Genomic_DNA"/>
</dbReference>
<evidence type="ECO:0000259" key="5">
    <source>
        <dbReference type="Pfam" id="PF13802"/>
    </source>
</evidence>
<name>A0ABQ5X9W0_9GAMM</name>
<dbReference type="CDD" id="cd06591">
    <property type="entry name" value="GH31_xylosidase_XylS"/>
    <property type="match status" value="1"/>
</dbReference>
<keyword evidence="2" id="KW-0326">Glycosidase</keyword>
<organism evidence="8 9">
    <name type="scientific">Dyella flagellata</name>
    <dbReference type="NCBI Taxonomy" id="1867833"/>
    <lineage>
        <taxon>Bacteria</taxon>
        <taxon>Pseudomonadati</taxon>
        <taxon>Pseudomonadota</taxon>
        <taxon>Gammaproteobacteria</taxon>
        <taxon>Lysobacterales</taxon>
        <taxon>Rhodanobacteraceae</taxon>
        <taxon>Dyella</taxon>
    </lineage>
</organism>
<dbReference type="InterPro" id="IPR033403">
    <property type="entry name" value="DUF5110"/>
</dbReference>
<proteinExistence type="inferred from homology"/>
<dbReference type="Gene3D" id="2.60.40.1760">
    <property type="entry name" value="glycosyl hydrolase (family 31)"/>
    <property type="match status" value="1"/>
</dbReference>
<protein>
    <recommendedName>
        <fullName evidence="10">Alpha-D-xyloside xylohydrolase</fullName>
    </recommendedName>
</protein>
<comment type="caution">
    <text evidence="8">The sequence shown here is derived from an EMBL/GenBank/DDBJ whole genome shotgun (WGS) entry which is preliminary data.</text>
</comment>
<keyword evidence="2" id="KW-0378">Hydrolase</keyword>
<dbReference type="InterPro" id="IPR011013">
    <property type="entry name" value="Gal_mutarotase_sf_dom"/>
</dbReference>
<dbReference type="RefSeq" id="WP_284330886.1">
    <property type="nucleotide sequence ID" value="NZ_BSOA01000006.1"/>
</dbReference>
<dbReference type="Pfam" id="PF01055">
    <property type="entry name" value="Glyco_hydro_31_2nd"/>
    <property type="match status" value="1"/>
</dbReference>
<dbReference type="InterPro" id="IPR025887">
    <property type="entry name" value="Glyco_hydro_31_N_dom"/>
</dbReference>
<evidence type="ECO:0000256" key="1">
    <source>
        <dbReference type="ARBA" id="ARBA00007806"/>
    </source>
</evidence>
<dbReference type="InterPro" id="IPR017853">
    <property type="entry name" value="GH"/>
</dbReference>
<dbReference type="Pfam" id="PF21365">
    <property type="entry name" value="Glyco_hydro_31_3rd"/>
    <property type="match status" value="1"/>
</dbReference>
<dbReference type="Gene3D" id="2.60.40.1180">
    <property type="entry name" value="Golgi alpha-mannosidase II"/>
    <property type="match status" value="2"/>
</dbReference>
<gene>
    <name evidence="8" type="ORF">GCM10007898_10050</name>
</gene>
<dbReference type="Gene3D" id="3.20.20.80">
    <property type="entry name" value="Glycosidases"/>
    <property type="match status" value="1"/>
</dbReference>
<evidence type="ECO:0000259" key="6">
    <source>
        <dbReference type="Pfam" id="PF17137"/>
    </source>
</evidence>